<keyword evidence="15" id="KW-1185">Reference proteome</keyword>
<evidence type="ECO:0000256" key="12">
    <source>
        <dbReference type="SAM" id="Phobius"/>
    </source>
</evidence>
<dbReference type="GO" id="GO:0016020">
    <property type="term" value="C:membrane"/>
    <property type="evidence" value="ECO:0007669"/>
    <property type="project" value="UniProtKB-SubCell"/>
</dbReference>
<feature type="domain" description="Major facilitator superfamily (MFS) profile" evidence="13">
    <location>
        <begin position="12"/>
        <end position="435"/>
    </location>
</feature>
<evidence type="ECO:0000256" key="7">
    <source>
        <dbReference type="ARBA" id="ARBA00023053"/>
    </source>
</evidence>
<organism evidence="14 15">
    <name type="scientific">Hypothenemus hampei</name>
    <name type="common">Coffee berry borer</name>
    <dbReference type="NCBI Taxonomy" id="57062"/>
    <lineage>
        <taxon>Eukaryota</taxon>
        <taxon>Metazoa</taxon>
        <taxon>Ecdysozoa</taxon>
        <taxon>Arthropoda</taxon>
        <taxon>Hexapoda</taxon>
        <taxon>Insecta</taxon>
        <taxon>Pterygota</taxon>
        <taxon>Neoptera</taxon>
        <taxon>Endopterygota</taxon>
        <taxon>Coleoptera</taxon>
        <taxon>Polyphaga</taxon>
        <taxon>Cucujiformia</taxon>
        <taxon>Curculionidae</taxon>
        <taxon>Scolytinae</taxon>
        <taxon>Hypothenemus</taxon>
    </lineage>
</organism>
<feature type="transmembrane region" description="Helical" evidence="12">
    <location>
        <begin position="411"/>
        <end position="430"/>
    </location>
</feature>
<evidence type="ECO:0000256" key="8">
    <source>
        <dbReference type="ARBA" id="ARBA00023136"/>
    </source>
</evidence>
<sequence length="443" mass="49135">MAPKIGYRHLQVFLYFLLSFIGFGFRVVLSVGIVAMTDPNTNPNPDIPTYPEWKNKNVILSAFFWGYIIPQVFAGWASNRFGAKWFLVVSFALNSIIGFLIPPIAAHFGSEGVMLSRAIQGLCQGFIFPSVTHLLSRWVPSEERSILGTVVYAAGPCGTILGMFLTGLISGSSYGWPYAFYLYGVLGVIWCILMIILGFDSPALHPSINKSEKFYIENSLGHTEKKVNYPTPWKEIFTSKSVWALFIAQTGNNFCFWTLLTQIPTYMNYVMSFDIKKNSLLSSLPYLTSWILSFGVGFASDLIVNKRVLSRTTSRKTFNSLGLTLPAIALILLSFTRKDQPTQAVVLLIAAVGSNALHYSGFSVNHMDLSPNHAGTLMGLCNGFSQISGVIAPLLVQFVVTDPTDPLQWRIVFLIVAFVIVFAAIIFVIFGSGKVQHWNEPKE</sequence>
<keyword evidence="8 12" id="KW-0472">Membrane</keyword>
<dbReference type="PANTHER" id="PTHR11662">
    <property type="entry name" value="SOLUTE CARRIER FAMILY 17"/>
    <property type="match status" value="1"/>
</dbReference>
<gene>
    <name evidence="14" type="ORF">ABEB36_004070</name>
</gene>
<dbReference type="FunFam" id="1.20.1250.20:FF:000003">
    <property type="entry name" value="Solute carrier family 17 member 3"/>
    <property type="match status" value="1"/>
</dbReference>
<comment type="similarity">
    <text evidence="2">Belongs to the major facilitator superfamily. Sodium/anion cotransporter family.</text>
</comment>
<keyword evidence="6 12" id="KW-1133">Transmembrane helix</keyword>
<protein>
    <recommendedName>
        <fullName evidence="11">Putative inorganic phosphate cotransporter</fullName>
    </recommendedName>
</protein>
<name>A0ABD1F584_HYPHA</name>
<dbReference type="CDD" id="cd17318">
    <property type="entry name" value="MFS_SLC17"/>
    <property type="match status" value="1"/>
</dbReference>
<evidence type="ECO:0000256" key="6">
    <source>
        <dbReference type="ARBA" id="ARBA00022989"/>
    </source>
</evidence>
<evidence type="ECO:0000256" key="9">
    <source>
        <dbReference type="ARBA" id="ARBA00023201"/>
    </source>
</evidence>
<dbReference type="InterPro" id="IPR050382">
    <property type="entry name" value="MFS_Na/Anion_cotransporter"/>
</dbReference>
<feature type="transmembrane region" description="Helical" evidence="12">
    <location>
        <begin position="242"/>
        <end position="263"/>
    </location>
</feature>
<dbReference type="InterPro" id="IPR011701">
    <property type="entry name" value="MFS"/>
</dbReference>
<dbReference type="SUPFAM" id="SSF103473">
    <property type="entry name" value="MFS general substrate transporter"/>
    <property type="match status" value="1"/>
</dbReference>
<dbReference type="GO" id="GO:0006814">
    <property type="term" value="P:sodium ion transport"/>
    <property type="evidence" value="ECO:0007669"/>
    <property type="project" value="UniProtKB-KW"/>
</dbReference>
<feature type="transmembrane region" description="Helical" evidence="12">
    <location>
        <begin position="12"/>
        <end position="37"/>
    </location>
</feature>
<dbReference type="FunFam" id="1.20.1250.20:FF:000144">
    <property type="entry name" value="Picot, isoform B"/>
    <property type="match status" value="1"/>
</dbReference>
<feature type="transmembrane region" description="Helical" evidence="12">
    <location>
        <begin position="180"/>
        <end position="199"/>
    </location>
</feature>
<feature type="transmembrane region" description="Helical" evidence="12">
    <location>
        <begin position="317"/>
        <end position="336"/>
    </location>
</feature>
<feature type="transmembrane region" description="Helical" evidence="12">
    <location>
        <begin position="57"/>
        <end position="78"/>
    </location>
</feature>
<evidence type="ECO:0000256" key="2">
    <source>
        <dbReference type="ARBA" id="ARBA00008586"/>
    </source>
</evidence>
<dbReference type="PROSITE" id="PS50850">
    <property type="entry name" value="MFS"/>
    <property type="match status" value="1"/>
</dbReference>
<feature type="transmembrane region" description="Helical" evidence="12">
    <location>
        <begin position="118"/>
        <end position="135"/>
    </location>
</feature>
<dbReference type="GO" id="GO:0015293">
    <property type="term" value="F:symporter activity"/>
    <property type="evidence" value="ECO:0007669"/>
    <property type="project" value="UniProtKB-KW"/>
</dbReference>
<dbReference type="PANTHER" id="PTHR11662:SF280">
    <property type="entry name" value="FI21844P1-RELATED"/>
    <property type="match status" value="1"/>
</dbReference>
<dbReference type="AlphaFoldDB" id="A0ABD1F584"/>
<proteinExistence type="inferred from homology"/>
<evidence type="ECO:0000256" key="3">
    <source>
        <dbReference type="ARBA" id="ARBA00022448"/>
    </source>
</evidence>
<comment type="function">
    <text evidence="10">May be an inorganic phosphate cotransporter.</text>
</comment>
<evidence type="ECO:0000256" key="4">
    <source>
        <dbReference type="ARBA" id="ARBA00022692"/>
    </source>
</evidence>
<comment type="subcellular location">
    <subcellularLocation>
        <location evidence="1">Membrane</location>
        <topology evidence="1">Multi-pass membrane protein</topology>
    </subcellularLocation>
</comment>
<keyword evidence="5" id="KW-0769">Symport</keyword>
<keyword evidence="9" id="KW-0739">Sodium transport</keyword>
<evidence type="ECO:0000259" key="13">
    <source>
        <dbReference type="PROSITE" id="PS50850"/>
    </source>
</evidence>
<dbReference type="Proteomes" id="UP001566132">
    <property type="component" value="Unassembled WGS sequence"/>
</dbReference>
<evidence type="ECO:0000256" key="10">
    <source>
        <dbReference type="ARBA" id="ARBA00054632"/>
    </source>
</evidence>
<keyword evidence="3" id="KW-0813">Transport</keyword>
<evidence type="ECO:0000256" key="1">
    <source>
        <dbReference type="ARBA" id="ARBA00004141"/>
    </source>
</evidence>
<feature type="transmembrane region" description="Helical" evidence="12">
    <location>
        <begin position="283"/>
        <end position="305"/>
    </location>
</feature>
<evidence type="ECO:0000256" key="5">
    <source>
        <dbReference type="ARBA" id="ARBA00022847"/>
    </source>
</evidence>
<feature type="transmembrane region" description="Helical" evidence="12">
    <location>
        <begin position="342"/>
        <end position="362"/>
    </location>
</feature>
<dbReference type="Pfam" id="PF07690">
    <property type="entry name" value="MFS_1"/>
    <property type="match status" value="1"/>
</dbReference>
<keyword evidence="7" id="KW-0915">Sodium</keyword>
<comment type="caution">
    <text evidence="14">The sequence shown here is derived from an EMBL/GenBank/DDBJ whole genome shotgun (WGS) entry which is preliminary data.</text>
</comment>
<feature type="transmembrane region" description="Helical" evidence="12">
    <location>
        <begin position="374"/>
        <end position="399"/>
    </location>
</feature>
<evidence type="ECO:0000256" key="11">
    <source>
        <dbReference type="ARBA" id="ARBA00068450"/>
    </source>
</evidence>
<keyword evidence="9" id="KW-0406">Ion transport</keyword>
<dbReference type="EMBL" id="JBDJPC010000003">
    <property type="protein sequence ID" value="KAL1509308.1"/>
    <property type="molecule type" value="Genomic_DNA"/>
</dbReference>
<feature type="transmembrane region" description="Helical" evidence="12">
    <location>
        <begin position="147"/>
        <end position="168"/>
    </location>
</feature>
<dbReference type="Gene3D" id="1.20.1250.20">
    <property type="entry name" value="MFS general substrate transporter like domains"/>
    <property type="match status" value="2"/>
</dbReference>
<dbReference type="InterPro" id="IPR036259">
    <property type="entry name" value="MFS_trans_sf"/>
</dbReference>
<evidence type="ECO:0000313" key="15">
    <source>
        <dbReference type="Proteomes" id="UP001566132"/>
    </source>
</evidence>
<feature type="transmembrane region" description="Helical" evidence="12">
    <location>
        <begin position="85"/>
        <end position="106"/>
    </location>
</feature>
<reference evidence="14 15" key="1">
    <citation type="submission" date="2024-05" db="EMBL/GenBank/DDBJ databases">
        <title>Genetic variation in Jamaican populations of the coffee berry borer (Hypothenemus hampei).</title>
        <authorList>
            <person name="Errbii M."/>
            <person name="Myrie A."/>
        </authorList>
    </citation>
    <scope>NUCLEOTIDE SEQUENCE [LARGE SCALE GENOMIC DNA]</scope>
    <source>
        <strain evidence="14">JA-Hopewell-2020-01-JO</strain>
        <tissue evidence="14">Whole body</tissue>
    </source>
</reference>
<accession>A0ABD1F584</accession>
<evidence type="ECO:0000313" key="14">
    <source>
        <dbReference type="EMBL" id="KAL1509308.1"/>
    </source>
</evidence>
<dbReference type="InterPro" id="IPR020846">
    <property type="entry name" value="MFS_dom"/>
</dbReference>
<keyword evidence="4 12" id="KW-0812">Transmembrane</keyword>